<feature type="domain" description="RING-type" evidence="6">
    <location>
        <begin position="214"/>
        <end position="255"/>
    </location>
</feature>
<dbReference type="GO" id="GO:0016567">
    <property type="term" value="P:protein ubiquitination"/>
    <property type="evidence" value="ECO:0007669"/>
    <property type="project" value="TreeGrafter"/>
</dbReference>
<dbReference type="SUPFAM" id="SSF57850">
    <property type="entry name" value="RING/U-box"/>
    <property type="match status" value="1"/>
</dbReference>
<evidence type="ECO:0000313" key="8">
    <source>
        <dbReference type="Proteomes" id="UP000663880"/>
    </source>
</evidence>
<feature type="region of interest" description="Disordered" evidence="5">
    <location>
        <begin position="11"/>
        <end position="34"/>
    </location>
</feature>
<comment type="caution">
    <text evidence="7">The sequence shown here is derived from an EMBL/GenBank/DDBJ whole genome shotgun (WGS) entry which is preliminary data.</text>
</comment>
<dbReference type="Proteomes" id="UP000663880">
    <property type="component" value="Unassembled WGS sequence"/>
</dbReference>
<dbReference type="SMART" id="SM00184">
    <property type="entry name" value="RING"/>
    <property type="match status" value="1"/>
</dbReference>
<name>A0A821UND8_9NEOP</name>
<dbReference type="PANTHER" id="PTHR46171:SF3">
    <property type="entry name" value="GH10160P"/>
    <property type="match status" value="1"/>
</dbReference>
<dbReference type="GO" id="GO:0061630">
    <property type="term" value="F:ubiquitin protein ligase activity"/>
    <property type="evidence" value="ECO:0007669"/>
    <property type="project" value="TreeGrafter"/>
</dbReference>
<evidence type="ECO:0000256" key="2">
    <source>
        <dbReference type="ARBA" id="ARBA00022771"/>
    </source>
</evidence>
<reference evidence="7" key="1">
    <citation type="submission" date="2021-02" db="EMBL/GenBank/DDBJ databases">
        <authorList>
            <person name="Steward A R."/>
        </authorList>
    </citation>
    <scope>NUCLEOTIDE SEQUENCE</scope>
</reference>
<dbReference type="FunFam" id="3.30.40.10:FF:000024">
    <property type="entry name" value="RING finger protein 44 isoform X1"/>
    <property type="match status" value="1"/>
</dbReference>
<evidence type="ECO:0000256" key="5">
    <source>
        <dbReference type="SAM" id="MobiDB-lite"/>
    </source>
</evidence>
<evidence type="ECO:0000256" key="3">
    <source>
        <dbReference type="ARBA" id="ARBA00022833"/>
    </source>
</evidence>
<keyword evidence="1" id="KW-0479">Metal-binding</keyword>
<sequence length="266" mass="29004">MGGMYAGLQYHGTFPPPPPRGPFASPPHPHTHYIANSQRAEGGRLDMLGAGEGTLSPLQATPDLHHAPLLLATEAQRAPIELMASHARHALSHHHHHRRNGVGPHAHAHGGVGVVGAGSRGRPYVRTAPRWTPHPHTVHHIHAQGGGGLVNALPQLHVASPLSLPPPPPTYQVFLNLLAMLGEAKPRGLARHEIDLLPSYKYCEQTHQGEQTSCVVCMCEFEARQTIRVLPCAHEFHAKCVDKWLRSNRTCPICRGNASEYFNNSE</sequence>
<accession>A0A821UND8</accession>
<dbReference type="OrthoDB" id="8062037at2759"/>
<dbReference type="AlphaFoldDB" id="A0A821UND8"/>
<keyword evidence="2 4" id="KW-0863">Zinc-finger</keyword>
<proteinExistence type="predicted"/>
<dbReference type="PROSITE" id="PS50089">
    <property type="entry name" value="ZF_RING_2"/>
    <property type="match status" value="1"/>
</dbReference>
<dbReference type="Pfam" id="PF13639">
    <property type="entry name" value="zf-RING_2"/>
    <property type="match status" value="1"/>
</dbReference>
<organism evidence="7 8">
    <name type="scientific">Pieris macdunnoughi</name>
    <dbReference type="NCBI Taxonomy" id="345717"/>
    <lineage>
        <taxon>Eukaryota</taxon>
        <taxon>Metazoa</taxon>
        <taxon>Ecdysozoa</taxon>
        <taxon>Arthropoda</taxon>
        <taxon>Hexapoda</taxon>
        <taxon>Insecta</taxon>
        <taxon>Pterygota</taxon>
        <taxon>Neoptera</taxon>
        <taxon>Endopterygota</taxon>
        <taxon>Lepidoptera</taxon>
        <taxon>Glossata</taxon>
        <taxon>Ditrysia</taxon>
        <taxon>Papilionoidea</taxon>
        <taxon>Pieridae</taxon>
        <taxon>Pierinae</taxon>
        <taxon>Pieris</taxon>
    </lineage>
</organism>
<dbReference type="GO" id="GO:0008270">
    <property type="term" value="F:zinc ion binding"/>
    <property type="evidence" value="ECO:0007669"/>
    <property type="project" value="UniProtKB-KW"/>
</dbReference>
<keyword evidence="8" id="KW-1185">Reference proteome</keyword>
<keyword evidence="3" id="KW-0862">Zinc</keyword>
<dbReference type="InterPro" id="IPR013083">
    <property type="entry name" value="Znf_RING/FYVE/PHD"/>
</dbReference>
<evidence type="ECO:0000256" key="1">
    <source>
        <dbReference type="ARBA" id="ARBA00022723"/>
    </source>
</evidence>
<dbReference type="EMBL" id="CAJOBZ010000031">
    <property type="protein sequence ID" value="CAF4892346.1"/>
    <property type="molecule type" value="Genomic_DNA"/>
</dbReference>
<evidence type="ECO:0000313" key="7">
    <source>
        <dbReference type="EMBL" id="CAF4892346.1"/>
    </source>
</evidence>
<evidence type="ECO:0000259" key="6">
    <source>
        <dbReference type="PROSITE" id="PS50089"/>
    </source>
</evidence>
<feature type="compositionally biased region" description="Pro residues" evidence="5">
    <location>
        <begin position="14"/>
        <end position="28"/>
    </location>
</feature>
<evidence type="ECO:0000256" key="4">
    <source>
        <dbReference type="PROSITE-ProRule" id="PRU00175"/>
    </source>
</evidence>
<dbReference type="Gene3D" id="3.30.40.10">
    <property type="entry name" value="Zinc/RING finger domain, C3HC4 (zinc finger)"/>
    <property type="match status" value="1"/>
</dbReference>
<protein>
    <recommendedName>
        <fullName evidence="6">RING-type domain-containing protein</fullName>
    </recommendedName>
</protein>
<dbReference type="PANTHER" id="PTHR46171">
    <property type="entry name" value="GH10160P"/>
    <property type="match status" value="1"/>
</dbReference>
<gene>
    <name evidence="7" type="ORF">PMACD_LOCUS10586</name>
</gene>
<dbReference type="InterPro" id="IPR001841">
    <property type="entry name" value="Znf_RING"/>
</dbReference>